<keyword evidence="9" id="KW-0282">Flagellum</keyword>
<feature type="chain" id="PRO_5026004193" description="Flagellar L-ring protein" evidence="8">
    <location>
        <begin position="33"/>
        <end position="226"/>
    </location>
</feature>
<comment type="subcellular location">
    <subcellularLocation>
        <location evidence="7">Cell outer membrane</location>
        <topology evidence="7">Lipid-anchor</topology>
    </subcellularLocation>
    <subcellularLocation>
        <location evidence="7">Bacterial flagellum basal body</location>
    </subcellularLocation>
</comment>
<keyword evidence="4 7" id="KW-0472">Membrane</keyword>
<protein>
    <recommendedName>
        <fullName evidence="7">Flagellar L-ring protein</fullName>
    </recommendedName>
    <alternativeName>
        <fullName evidence="7">Basal body L-ring protein</fullName>
    </alternativeName>
</protein>
<dbReference type="EMBL" id="CP051217">
    <property type="protein sequence ID" value="QJB68001.1"/>
    <property type="molecule type" value="Genomic_DNA"/>
</dbReference>
<keyword evidence="3 7" id="KW-0732">Signal</keyword>
<accession>A0A6H2DJS5</accession>
<sequence>MTSRLFSKRSLLIGAVPFLLVSCMGSNSSISAQEFAPVTAAPPPEPAAANGAIFQVASGYSALTNGSRASRKGDIISILLVEKTRASKSNSASKVRDGGFSLSPPKTGLFSIFSSSDVATGGSQNFSGNGSADQSNSLQGQISVTVAESYPNGTMLVRGQKLTSLNRGDEHTQFSGLIRAIDVSADNTIPSTKVADARIIYGGTGEIASASKQGWLQKFFSFISPF</sequence>
<dbReference type="Proteomes" id="UP000501600">
    <property type="component" value="Chromosome"/>
</dbReference>
<keyword evidence="5 7" id="KW-0975">Bacterial flagellum</keyword>
<dbReference type="PANTHER" id="PTHR34933:SF1">
    <property type="entry name" value="FLAGELLAR L-RING PROTEIN"/>
    <property type="match status" value="1"/>
</dbReference>
<evidence type="ECO:0000313" key="9">
    <source>
        <dbReference type="EMBL" id="QJB68001.1"/>
    </source>
</evidence>
<dbReference type="RefSeq" id="WP_168817697.1">
    <property type="nucleotide sequence ID" value="NZ_CP051217.1"/>
</dbReference>
<dbReference type="PROSITE" id="PS51257">
    <property type="entry name" value="PROKAR_LIPOPROTEIN"/>
    <property type="match status" value="1"/>
</dbReference>
<keyword evidence="9" id="KW-0966">Cell projection</keyword>
<dbReference type="HAMAP" id="MF_00415">
    <property type="entry name" value="FlgH"/>
    <property type="match status" value="1"/>
</dbReference>
<dbReference type="GO" id="GO:0003774">
    <property type="term" value="F:cytoskeletal motor activity"/>
    <property type="evidence" value="ECO:0007669"/>
    <property type="project" value="InterPro"/>
</dbReference>
<comment type="function">
    <text evidence="1 7">Assembles around the rod to form the L-ring and probably protects the motor/basal body from shearing forces during rotation.</text>
</comment>
<dbReference type="PANTHER" id="PTHR34933">
    <property type="entry name" value="FLAGELLAR L-RING PROTEIN"/>
    <property type="match status" value="1"/>
</dbReference>
<feature type="signal peptide" evidence="8">
    <location>
        <begin position="1"/>
        <end position="32"/>
    </location>
</feature>
<keyword evidence="10" id="KW-1185">Reference proteome</keyword>
<evidence type="ECO:0000256" key="8">
    <source>
        <dbReference type="SAM" id="SignalP"/>
    </source>
</evidence>
<dbReference type="GO" id="GO:0009279">
    <property type="term" value="C:cell outer membrane"/>
    <property type="evidence" value="ECO:0007669"/>
    <property type="project" value="UniProtKB-SubCell"/>
</dbReference>
<dbReference type="GO" id="GO:0009427">
    <property type="term" value="C:bacterial-type flagellum basal body, distal rod, L ring"/>
    <property type="evidence" value="ECO:0007669"/>
    <property type="project" value="InterPro"/>
</dbReference>
<dbReference type="KEGG" id="phao:HF685_00665"/>
<evidence type="ECO:0000256" key="3">
    <source>
        <dbReference type="ARBA" id="ARBA00022729"/>
    </source>
</evidence>
<evidence type="ECO:0000256" key="5">
    <source>
        <dbReference type="ARBA" id="ARBA00023143"/>
    </source>
</evidence>
<keyword evidence="9" id="KW-0969">Cilium</keyword>
<evidence type="ECO:0000313" key="10">
    <source>
        <dbReference type="Proteomes" id="UP000501600"/>
    </source>
</evidence>
<gene>
    <name evidence="7" type="primary">flgH</name>
    <name evidence="9" type="ORF">HF685_00665</name>
</gene>
<evidence type="ECO:0000256" key="6">
    <source>
        <dbReference type="ARBA" id="ARBA00023237"/>
    </source>
</evidence>
<keyword evidence="6 7" id="KW-0998">Cell outer membrane</keyword>
<name>A0A6H2DJS5_9SPHN</name>
<evidence type="ECO:0000256" key="1">
    <source>
        <dbReference type="ARBA" id="ARBA00002591"/>
    </source>
</evidence>
<reference evidence="9 10" key="1">
    <citation type="submission" date="2020-04" db="EMBL/GenBank/DDBJ databases">
        <title>Genome sequence for Sphingorhabdus sp. strain M1.</title>
        <authorList>
            <person name="Park S.-J."/>
        </authorList>
    </citation>
    <scope>NUCLEOTIDE SEQUENCE [LARGE SCALE GENOMIC DNA]</scope>
    <source>
        <strain evidence="9 10">JK6</strain>
    </source>
</reference>
<comment type="subunit">
    <text evidence="7">The basal body constitutes a major portion of the flagellar organelle and consists of four rings (L,P,S, and M) mounted on a central rod.</text>
</comment>
<keyword evidence="7" id="KW-0449">Lipoprotein</keyword>
<dbReference type="GO" id="GO:0071973">
    <property type="term" value="P:bacterial-type flagellum-dependent cell motility"/>
    <property type="evidence" value="ECO:0007669"/>
    <property type="project" value="InterPro"/>
</dbReference>
<dbReference type="AlphaFoldDB" id="A0A6H2DJS5"/>
<organism evidence="9 10">
    <name type="scientific">Parasphingorhabdus halotolerans</name>
    <dbReference type="NCBI Taxonomy" id="2725558"/>
    <lineage>
        <taxon>Bacteria</taxon>
        <taxon>Pseudomonadati</taxon>
        <taxon>Pseudomonadota</taxon>
        <taxon>Alphaproteobacteria</taxon>
        <taxon>Sphingomonadales</taxon>
        <taxon>Sphingomonadaceae</taxon>
        <taxon>Parasphingorhabdus</taxon>
    </lineage>
</organism>
<evidence type="ECO:0000256" key="4">
    <source>
        <dbReference type="ARBA" id="ARBA00023136"/>
    </source>
</evidence>
<proteinExistence type="inferred from homology"/>
<evidence type="ECO:0000256" key="7">
    <source>
        <dbReference type="HAMAP-Rule" id="MF_00415"/>
    </source>
</evidence>
<dbReference type="InterPro" id="IPR000527">
    <property type="entry name" value="Flag_Lring"/>
</dbReference>
<dbReference type="PRINTS" id="PR01008">
    <property type="entry name" value="FLGLRINGFLGH"/>
</dbReference>
<comment type="similarity">
    <text evidence="2 7">Belongs to the FlgH family.</text>
</comment>
<evidence type="ECO:0000256" key="2">
    <source>
        <dbReference type="ARBA" id="ARBA00006929"/>
    </source>
</evidence>
<dbReference type="Pfam" id="PF02107">
    <property type="entry name" value="FlgH"/>
    <property type="match status" value="1"/>
</dbReference>